<name>A0A975HM94_9GAMM</name>
<sequence length="173" mass="19487">MKKTLLALCALGLTNLAFADVANEYGETQSLLVNEDVKTLHIVDINADNRKDLVWVTSEGSVKYKLRNNDAKASLDTLPDSRWRLEYANDKGVKFLDFTADGGIMTSSDNRTYRIVKVMMTEQGELSFCTPFLEGLNRTDCSWVFTITDIQPNVMTGLDQRYGHAFTAYKLVQ</sequence>
<feature type="chain" id="PRO_5037193294" evidence="1">
    <location>
        <begin position="20"/>
        <end position="173"/>
    </location>
</feature>
<reference evidence="2" key="1">
    <citation type="submission" date="2021-03" db="EMBL/GenBank/DDBJ databases">
        <title>Complete Genome of Pseudoalteromonas xiamenensis STKMTI.2, a new potential marine bacterium producing anti-Vibrio compounds.</title>
        <authorList>
            <person name="Handayani D.P."/>
            <person name="Isnansetyo A."/>
            <person name="Istiqomah I."/>
            <person name="Jumina J."/>
        </authorList>
    </citation>
    <scope>NUCLEOTIDE SEQUENCE</scope>
    <source>
        <strain evidence="2">STKMTI.2</strain>
    </source>
</reference>
<dbReference type="EMBL" id="CP072133">
    <property type="protein sequence ID" value="QTH70825.1"/>
    <property type="molecule type" value="Genomic_DNA"/>
</dbReference>
<dbReference type="RefSeq" id="WP_208842408.1">
    <property type="nucleotide sequence ID" value="NZ_CP072133.1"/>
</dbReference>
<dbReference type="Proteomes" id="UP000664904">
    <property type="component" value="Chromosome"/>
</dbReference>
<feature type="signal peptide" evidence="1">
    <location>
        <begin position="1"/>
        <end position="19"/>
    </location>
</feature>
<dbReference type="AlphaFoldDB" id="A0A975HM94"/>
<keyword evidence="1" id="KW-0732">Signal</keyword>
<evidence type="ECO:0000313" key="2">
    <source>
        <dbReference type="EMBL" id="QTH70825.1"/>
    </source>
</evidence>
<proteinExistence type="predicted"/>
<accession>A0A975HM94</accession>
<evidence type="ECO:0000313" key="3">
    <source>
        <dbReference type="Proteomes" id="UP000664904"/>
    </source>
</evidence>
<organism evidence="2 3">
    <name type="scientific">Pseudoalteromonas xiamenensis</name>
    <dbReference type="NCBI Taxonomy" id="882626"/>
    <lineage>
        <taxon>Bacteria</taxon>
        <taxon>Pseudomonadati</taxon>
        <taxon>Pseudomonadota</taxon>
        <taxon>Gammaproteobacteria</taxon>
        <taxon>Alteromonadales</taxon>
        <taxon>Pseudoalteromonadaceae</taxon>
        <taxon>Pseudoalteromonas</taxon>
    </lineage>
</organism>
<protein>
    <submittedName>
        <fullName evidence="2">Uncharacterized protein</fullName>
    </submittedName>
</protein>
<dbReference type="KEGG" id="pxi:J5O05_13095"/>
<keyword evidence="3" id="KW-1185">Reference proteome</keyword>
<evidence type="ECO:0000256" key="1">
    <source>
        <dbReference type="SAM" id="SignalP"/>
    </source>
</evidence>
<gene>
    <name evidence="2" type="ORF">J5O05_13095</name>
</gene>